<comment type="caution">
    <text evidence="7">The sequence shown here is derived from an EMBL/GenBank/DDBJ whole genome shotgun (WGS) entry which is preliminary data.</text>
</comment>
<keyword evidence="4 6" id="KW-1133">Transmembrane helix</keyword>
<feature type="transmembrane region" description="Helical" evidence="6">
    <location>
        <begin position="130"/>
        <end position="148"/>
    </location>
</feature>
<feature type="transmembrane region" description="Helical" evidence="6">
    <location>
        <begin position="154"/>
        <end position="174"/>
    </location>
</feature>
<dbReference type="GO" id="GO:0016787">
    <property type="term" value="F:hydrolase activity"/>
    <property type="evidence" value="ECO:0007669"/>
    <property type="project" value="TreeGrafter"/>
</dbReference>
<evidence type="ECO:0000256" key="5">
    <source>
        <dbReference type="ARBA" id="ARBA00023136"/>
    </source>
</evidence>
<comment type="subcellular location">
    <subcellularLocation>
        <location evidence="1">Membrane</location>
        <topology evidence="1">Multi-pass membrane protein</topology>
    </subcellularLocation>
</comment>
<evidence type="ECO:0000256" key="4">
    <source>
        <dbReference type="ARBA" id="ARBA00022989"/>
    </source>
</evidence>
<dbReference type="GO" id="GO:0016020">
    <property type="term" value="C:membrane"/>
    <property type="evidence" value="ECO:0007669"/>
    <property type="project" value="UniProtKB-SubCell"/>
</dbReference>
<evidence type="ECO:0000313" key="8">
    <source>
        <dbReference type="Proteomes" id="UP000672934"/>
    </source>
</evidence>
<evidence type="ECO:0000256" key="3">
    <source>
        <dbReference type="ARBA" id="ARBA00022692"/>
    </source>
</evidence>
<dbReference type="Pfam" id="PF07947">
    <property type="entry name" value="YhhN"/>
    <property type="match status" value="1"/>
</dbReference>
<evidence type="ECO:0000313" key="7">
    <source>
        <dbReference type="EMBL" id="CAG2132589.1"/>
    </source>
</evidence>
<keyword evidence="5 6" id="KW-0472">Membrane</keyword>
<evidence type="ECO:0000256" key="6">
    <source>
        <dbReference type="SAM" id="Phobius"/>
    </source>
</evidence>
<evidence type="ECO:0000256" key="2">
    <source>
        <dbReference type="ARBA" id="ARBA00007375"/>
    </source>
</evidence>
<gene>
    <name evidence="7" type="ORF">LMG31506_01054</name>
</gene>
<feature type="transmembrane region" description="Helical" evidence="6">
    <location>
        <begin position="208"/>
        <end position="228"/>
    </location>
</feature>
<keyword evidence="3 6" id="KW-0812">Transmembrane</keyword>
<dbReference type="PANTHER" id="PTHR31885:SF6">
    <property type="entry name" value="GH04784P"/>
    <property type="match status" value="1"/>
</dbReference>
<protein>
    <submittedName>
        <fullName evidence="7">Membrane protein</fullName>
    </submittedName>
</protein>
<sequence length="236" mass="25206">MSWLALMMPARVREWWLAGTLAGVVYGALLVQVAMELPDGAPLTGQIALQPAWKIAMALMLARAAWFHRPLTERRWLVTALVCSAIGDFLLAVPALSISFMGGLGAFLLAHLAYLRVLVPLAGDWRAHRLVACGAMIGVAGTMLGRFWPNLGTLAGAVTVYVVVLAAMVCAALVAKLPTPFTALGALCFAASDMMIGIARFLVPFDSFQLGIWWTYAAAQVLIVAGIVGNRGEREV</sequence>
<dbReference type="Proteomes" id="UP000672934">
    <property type="component" value="Unassembled WGS sequence"/>
</dbReference>
<reference evidence="7" key="1">
    <citation type="submission" date="2021-03" db="EMBL/GenBank/DDBJ databases">
        <authorList>
            <person name="Peeters C."/>
        </authorList>
    </citation>
    <scope>NUCLEOTIDE SEQUENCE</scope>
    <source>
        <strain evidence="7">LMG 31506</strain>
    </source>
</reference>
<feature type="transmembrane region" description="Helical" evidence="6">
    <location>
        <begin position="78"/>
        <end position="98"/>
    </location>
</feature>
<accession>A0A916IPU6</accession>
<keyword evidence="8" id="KW-1185">Reference proteome</keyword>
<dbReference type="EMBL" id="CAJPUY010000003">
    <property type="protein sequence ID" value="CAG2132589.1"/>
    <property type="molecule type" value="Genomic_DNA"/>
</dbReference>
<name>A0A916IPU6_9BURK</name>
<proteinExistence type="inferred from homology"/>
<comment type="similarity">
    <text evidence="2">Belongs to the TMEM86 family.</text>
</comment>
<feature type="transmembrane region" description="Helical" evidence="6">
    <location>
        <begin position="181"/>
        <end position="202"/>
    </location>
</feature>
<feature type="transmembrane region" description="Helical" evidence="6">
    <location>
        <begin position="104"/>
        <end position="123"/>
    </location>
</feature>
<feature type="transmembrane region" description="Helical" evidence="6">
    <location>
        <begin position="15"/>
        <end position="35"/>
    </location>
</feature>
<dbReference type="InterPro" id="IPR012506">
    <property type="entry name" value="TMEM86B-like"/>
</dbReference>
<dbReference type="PANTHER" id="PTHR31885">
    <property type="entry name" value="GH04784P"/>
    <property type="match status" value="1"/>
</dbReference>
<dbReference type="RefSeq" id="WP_211946057.1">
    <property type="nucleotide sequence ID" value="NZ_CAJPUY010000003.1"/>
</dbReference>
<feature type="transmembrane region" description="Helical" evidence="6">
    <location>
        <begin position="47"/>
        <end position="66"/>
    </location>
</feature>
<organism evidence="7 8">
    <name type="scientific">Cupriavidus yeoncheonensis</name>
    <dbReference type="NCBI Taxonomy" id="1462994"/>
    <lineage>
        <taxon>Bacteria</taxon>
        <taxon>Pseudomonadati</taxon>
        <taxon>Pseudomonadota</taxon>
        <taxon>Betaproteobacteria</taxon>
        <taxon>Burkholderiales</taxon>
        <taxon>Burkholderiaceae</taxon>
        <taxon>Cupriavidus</taxon>
    </lineage>
</organism>
<dbReference type="AlphaFoldDB" id="A0A916IPU6"/>
<evidence type="ECO:0000256" key="1">
    <source>
        <dbReference type="ARBA" id="ARBA00004141"/>
    </source>
</evidence>